<reference evidence="2" key="2">
    <citation type="submission" date="2023-01" db="EMBL/GenBank/DDBJ databases">
        <authorList>
            <person name="Sun Q."/>
            <person name="Evtushenko L."/>
        </authorList>
    </citation>
    <scope>NUCLEOTIDE SEQUENCE</scope>
    <source>
        <strain evidence="2">VKM Ac-1401</strain>
    </source>
</reference>
<evidence type="ECO:0000313" key="2">
    <source>
        <dbReference type="EMBL" id="GLJ76930.1"/>
    </source>
</evidence>
<gene>
    <name evidence="2" type="ORF">GCM10017584_25040</name>
</gene>
<dbReference type="EMBL" id="BSEN01000012">
    <property type="protein sequence ID" value="GLJ76930.1"/>
    <property type="molecule type" value="Genomic_DNA"/>
</dbReference>
<reference evidence="2" key="1">
    <citation type="journal article" date="2014" name="Int. J. Syst. Evol. Microbiol.">
        <title>Complete genome sequence of Corynebacterium casei LMG S-19264T (=DSM 44701T), isolated from a smear-ripened cheese.</title>
        <authorList>
            <consortium name="US DOE Joint Genome Institute (JGI-PGF)"/>
            <person name="Walter F."/>
            <person name="Albersmeier A."/>
            <person name="Kalinowski J."/>
            <person name="Ruckert C."/>
        </authorList>
    </citation>
    <scope>NUCLEOTIDE SEQUENCE</scope>
    <source>
        <strain evidence="2">VKM Ac-1401</strain>
    </source>
</reference>
<keyword evidence="1" id="KW-1133">Transmembrane helix</keyword>
<name>A0A9W6HB95_9MICO</name>
<dbReference type="AlphaFoldDB" id="A0A9W6HB95"/>
<evidence type="ECO:0000313" key="3">
    <source>
        <dbReference type="Proteomes" id="UP001142372"/>
    </source>
</evidence>
<comment type="caution">
    <text evidence="2">The sequence shown here is derived from an EMBL/GenBank/DDBJ whole genome shotgun (WGS) entry which is preliminary data.</text>
</comment>
<feature type="transmembrane region" description="Helical" evidence="1">
    <location>
        <begin position="12"/>
        <end position="36"/>
    </location>
</feature>
<keyword evidence="1" id="KW-0812">Transmembrane</keyword>
<accession>A0A9W6HB95</accession>
<keyword evidence="3" id="KW-1185">Reference proteome</keyword>
<keyword evidence="1" id="KW-0472">Membrane</keyword>
<proteinExistence type="predicted"/>
<protein>
    <submittedName>
        <fullName evidence="2">Uncharacterized protein</fullName>
    </submittedName>
</protein>
<evidence type="ECO:0000256" key="1">
    <source>
        <dbReference type="SAM" id="Phobius"/>
    </source>
</evidence>
<organism evidence="2 3">
    <name type="scientific">Leifsonia poae</name>
    <dbReference type="NCBI Taxonomy" id="110933"/>
    <lineage>
        <taxon>Bacteria</taxon>
        <taxon>Bacillati</taxon>
        <taxon>Actinomycetota</taxon>
        <taxon>Actinomycetes</taxon>
        <taxon>Micrococcales</taxon>
        <taxon>Microbacteriaceae</taxon>
        <taxon>Leifsonia</taxon>
    </lineage>
</organism>
<dbReference type="Proteomes" id="UP001142372">
    <property type="component" value="Unassembled WGS sequence"/>
</dbReference>
<sequence>MLAIMESSPLIGFPWLGIILYVVFLAVIAGALYLIIRLAVFHALRSHSRWLARSSGNPPGPGAPPSS</sequence>